<name>A0ABM1GSH8_SOLPN</name>
<feature type="coiled-coil region" evidence="1">
    <location>
        <begin position="123"/>
        <end position="150"/>
    </location>
</feature>
<sequence>MSIEKNQKSQKELFKIVQKLSVFDGVEIAAVFYNDCHKKPIVYPDYVGAIKTFEKFKKLPMHEQFETSGTIGEILQQLINEKKEQLRKLTEENNRKEMLIQLHNMKGEFSIDMIKLEDLNDWMHVMREYIKELKERMKAKKAEEEATTSSI</sequence>
<accession>A0ABM1GSH8</accession>
<gene>
    <name evidence="3" type="primary">LOC107019200</name>
</gene>
<organism evidence="2 3">
    <name type="scientific">Solanum pennellii</name>
    <name type="common">Tomato</name>
    <name type="synonym">Lycopersicon pennellii</name>
    <dbReference type="NCBI Taxonomy" id="28526"/>
    <lineage>
        <taxon>Eukaryota</taxon>
        <taxon>Viridiplantae</taxon>
        <taxon>Streptophyta</taxon>
        <taxon>Embryophyta</taxon>
        <taxon>Tracheophyta</taxon>
        <taxon>Spermatophyta</taxon>
        <taxon>Magnoliopsida</taxon>
        <taxon>eudicotyledons</taxon>
        <taxon>Gunneridae</taxon>
        <taxon>Pentapetalae</taxon>
        <taxon>asterids</taxon>
        <taxon>lamiids</taxon>
        <taxon>Solanales</taxon>
        <taxon>Solanaceae</taxon>
        <taxon>Solanoideae</taxon>
        <taxon>Solaneae</taxon>
        <taxon>Solanum</taxon>
        <taxon>Solanum subgen. Lycopersicon</taxon>
    </lineage>
</organism>
<proteinExistence type="predicted"/>
<feature type="coiled-coil region" evidence="1">
    <location>
        <begin position="72"/>
        <end position="99"/>
    </location>
</feature>
<reference evidence="3" key="2">
    <citation type="submission" date="2025-08" db="UniProtKB">
        <authorList>
            <consortium name="RefSeq"/>
        </authorList>
    </citation>
    <scope>IDENTIFICATION</scope>
</reference>
<evidence type="ECO:0000256" key="1">
    <source>
        <dbReference type="SAM" id="Coils"/>
    </source>
</evidence>
<dbReference type="GeneID" id="107019200"/>
<reference evidence="2" key="1">
    <citation type="journal article" date="2014" name="Nat. Genet.">
        <title>The genome of the stress-tolerant wild tomato species Solanum pennellii.</title>
        <authorList>
            <person name="Bolger A."/>
            <person name="Scossa F."/>
            <person name="Bolger M.E."/>
            <person name="Lanz C."/>
            <person name="Maumus F."/>
            <person name="Tohge T."/>
            <person name="Quesneville H."/>
            <person name="Alseekh S."/>
            <person name="Sorensen I."/>
            <person name="Lichtenstein G."/>
            <person name="Fich E.A."/>
            <person name="Conte M."/>
            <person name="Keller H."/>
            <person name="Schneeberger K."/>
            <person name="Schwacke R."/>
            <person name="Ofner I."/>
            <person name="Vrebalov J."/>
            <person name="Xu Y."/>
            <person name="Osorio S."/>
            <person name="Aflitos S.A."/>
            <person name="Schijlen E."/>
            <person name="Jimenez-Gomez J.M."/>
            <person name="Ryngajllo M."/>
            <person name="Kimura S."/>
            <person name="Kumar R."/>
            <person name="Koenig D."/>
            <person name="Headland L.R."/>
            <person name="Maloof J.N."/>
            <person name="Sinha N."/>
            <person name="van Ham R.C."/>
            <person name="Lankhorst R.K."/>
            <person name="Mao L."/>
            <person name="Vogel A."/>
            <person name="Arsova B."/>
            <person name="Panstruga R."/>
            <person name="Fei Z."/>
            <person name="Rose J.K."/>
            <person name="Zamir D."/>
            <person name="Carrari F."/>
            <person name="Giovannoni J.J."/>
            <person name="Weigel D."/>
            <person name="Usadel B."/>
            <person name="Fernie A.R."/>
        </authorList>
    </citation>
    <scope>NUCLEOTIDE SEQUENCE [LARGE SCALE GENOMIC DNA]</scope>
    <source>
        <strain evidence="2">cv. LA0716</strain>
    </source>
</reference>
<dbReference type="Proteomes" id="UP000694930">
    <property type="component" value="Chromosome 5"/>
</dbReference>
<evidence type="ECO:0000313" key="3">
    <source>
        <dbReference type="RefSeq" id="XP_015075248.1"/>
    </source>
</evidence>
<keyword evidence="2" id="KW-1185">Reference proteome</keyword>
<dbReference type="RefSeq" id="XP_015075248.1">
    <property type="nucleotide sequence ID" value="XM_015219762.1"/>
</dbReference>
<evidence type="ECO:0000313" key="2">
    <source>
        <dbReference type="Proteomes" id="UP000694930"/>
    </source>
</evidence>
<keyword evidence="1" id="KW-0175">Coiled coil</keyword>
<protein>
    <submittedName>
        <fullName evidence="3">Uncharacterized protein LOC107019200</fullName>
    </submittedName>
</protein>